<comment type="catalytic activity">
    <reaction evidence="7">
        <text>a 2'-deoxycytidine in DNA + S-adenosyl-L-methionine = an N(4)-methyl-2'-deoxycytidine in DNA + S-adenosyl-L-homocysteine + H(+)</text>
        <dbReference type="Rhea" id="RHEA:16857"/>
        <dbReference type="Rhea" id="RHEA-COMP:11369"/>
        <dbReference type="Rhea" id="RHEA-COMP:13674"/>
        <dbReference type="ChEBI" id="CHEBI:15378"/>
        <dbReference type="ChEBI" id="CHEBI:57856"/>
        <dbReference type="ChEBI" id="CHEBI:59789"/>
        <dbReference type="ChEBI" id="CHEBI:85452"/>
        <dbReference type="ChEBI" id="CHEBI:137933"/>
        <dbReference type="EC" id="2.1.1.113"/>
    </reaction>
</comment>
<evidence type="ECO:0000256" key="7">
    <source>
        <dbReference type="ARBA" id="ARBA00049120"/>
    </source>
</evidence>
<protein>
    <recommendedName>
        <fullName evidence="8">Methyltransferase</fullName>
        <ecNumber evidence="8">2.1.1.-</ecNumber>
    </recommendedName>
</protein>
<organism evidence="10 11">
    <name type="scientific">Candidatus Fervidibacter sacchari</name>
    <dbReference type="NCBI Taxonomy" id="1448929"/>
    <lineage>
        <taxon>Bacteria</taxon>
        <taxon>Candidatus Fervidibacterota</taxon>
        <taxon>Candidatus Fervidibacter</taxon>
    </lineage>
</organism>
<dbReference type="SUPFAM" id="SSF53335">
    <property type="entry name" value="S-adenosyl-L-methionine-dependent methyltransferases"/>
    <property type="match status" value="1"/>
</dbReference>
<dbReference type="InterPro" id="IPR001091">
    <property type="entry name" value="RM_Methyltransferase"/>
</dbReference>
<dbReference type="Pfam" id="PF01555">
    <property type="entry name" value="N6_N4_Mtase"/>
    <property type="match status" value="1"/>
</dbReference>
<keyword evidence="4" id="KW-0949">S-adenosyl-L-methionine</keyword>
<dbReference type="RefSeq" id="WP_259091977.1">
    <property type="nucleotide sequence ID" value="NZ_CP130454.1"/>
</dbReference>
<evidence type="ECO:0000256" key="3">
    <source>
        <dbReference type="ARBA" id="ARBA00022679"/>
    </source>
</evidence>
<dbReference type="InterPro" id="IPR029063">
    <property type="entry name" value="SAM-dependent_MTases_sf"/>
</dbReference>
<keyword evidence="3 10" id="KW-0808">Transferase</keyword>
<evidence type="ECO:0000256" key="5">
    <source>
        <dbReference type="ARBA" id="ARBA00022747"/>
    </source>
</evidence>
<dbReference type="PROSITE" id="PS00093">
    <property type="entry name" value="N4_MTASE"/>
    <property type="match status" value="1"/>
</dbReference>
<evidence type="ECO:0000256" key="4">
    <source>
        <dbReference type="ARBA" id="ARBA00022691"/>
    </source>
</evidence>
<evidence type="ECO:0000256" key="6">
    <source>
        <dbReference type="ARBA" id="ARBA00023125"/>
    </source>
</evidence>
<dbReference type="GO" id="GO:0032259">
    <property type="term" value="P:methylation"/>
    <property type="evidence" value="ECO:0007669"/>
    <property type="project" value="UniProtKB-KW"/>
</dbReference>
<dbReference type="InterPro" id="IPR002941">
    <property type="entry name" value="DNA_methylase_N4/N6"/>
</dbReference>
<dbReference type="PRINTS" id="PR00508">
    <property type="entry name" value="S21N4MTFRASE"/>
</dbReference>
<dbReference type="Gene3D" id="3.40.50.150">
    <property type="entry name" value="Vaccinia Virus protein VP39"/>
    <property type="match status" value="1"/>
</dbReference>
<keyword evidence="5" id="KW-0680">Restriction system</keyword>
<dbReference type="EMBL" id="JANUCP010000001">
    <property type="protein sequence ID" value="MCS3917671.1"/>
    <property type="molecule type" value="Genomic_DNA"/>
</dbReference>
<comment type="similarity">
    <text evidence="1">Belongs to the N(4)/N(6)-methyltransferase family. N(4) subfamily.</text>
</comment>
<feature type="domain" description="DNA methylase N-4/N-6" evidence="9">
    <location>
        <begin position="23"/>
        <end position="231"/>
    </location>
</feature>
<dbReference type="GO" id="GO:0009007">
    <property type="term" value="F:site-specific DNA-methyltransferase (adenine-specific) activity"/>
    <property type="evidence" value="ECO:0007669"/>
    <property type="project" value="UniProtKB-EC"/>
</dbReference>
<proteinExistence type="inferred from homology"/>
<dbReference type="EC" id="2.1.1.-" evidence="8"/>
<evidence type="ECO:0000256" key="8">
    <source>
        <dbReference type="RuleBase" id="RU362026"/>
    </source>
</evidence>
<dbReference type="InterPro" id="IPR017985">
    <property type="entry name" value="MeTrfase_CN4_CS"/>
</dbReference>
<name>A0ABT2EI97_9BACT</name>
<comment type="caution">
    <text evidence="10">The sequence shown here is derived from an EMBL/GenBank/DDBJ whole genome shotgun (WGS) entry which is preliminary data.</text>
</comment>
<evidence type="ECO:0000259" key="9">
    <source>
        <dbReference type="Pfam" id="PF01555"/>
    </source>
</evidence>
<evidence type="ECO:0000256" key="2">
    <source>
        <dbReference type="ARBA" id="ARBA00022603"/>
    </source>
</evidence>
<evidence type="ECO:0000313" key="11">
    <source>
        <dbReference type="Proteomes" id="UP001204798"/>
    </source>
</evidence>
<evidence type="ECO:0000256" key="1">
    <source>
        <dbReference type="ARBA" id="ARBA00010203"/>
    </source>
</evidence>
<keyword evidence="11" id="KW-1185">Reference proteome</keyword>
<sequence length="297" mass="34499">MELNKVIVGDALTVLRQLPDSFVDVTVTSPPYNKGERDKGWLVDKVVYEGACDCKDEAEYQAEQVAVLNELYRVTKPGGSLFYNHKIRWVRGRLIHPYEWVSKSKWILRQEIIWHRKIAANLRGWRFWQVDERIYWLYKPRFEGDTIGEELNPRYALLTSVWEIPPERDQRHPNPFPIELPARCIFSVLDGRKGVVFDPYCGIGTTLVAAKLLGCDYLGIDISETYVTIARERLQNAEAERARVAAELSLHVVRKTFKERKERGEWVGRFRPKPLTKEDLDQTAKQIILPMQDEGKG</sequence>
<keyword evidence="6" id="KW-0238">DNA-binding</keyword>
<dbReference type="Proteomes" id="UP001204798">
    <property type="component" value="Unassembled WGS sequence"/>
</dbReference>
<gene>
    <name evidence="10" type="ORF">M2350_000068</name>
</gene>
<keyword evidence="2 10" id="KW-0489">Methyltransferase</keyword>
<reference evidence="10 11" key="1">
    <citation type="submission" date="2022-08" db="EMBL/GenBank/DDBJ databases">
        <title>Bacterial and archaeal communities from various locations to study Microbial Dark Matter (Phase II).</title>
        <authorList>
            <person name="Stepanauskas R."/>
        </authorList>
    </citation>
    <scope>NUCLEOTIDE SEQUENCE [LARGE SCALE GENOMIC DNA]</scope>
    <source>
        <strain evidence="10 11">PD1</strain>
    </source>
</reference>
<accession>A0ABT2EI97</accession>
<evidence type="ECO:0000313" key="10">
    <source>
        <dbReference type="EMBL" id="MCS3917671.1"/>
    </source>
</evidence>